<dbReference type="RefSeq" id="WP_205143415.1">
    <property type="nucleotide sequence ID" value="NZ_JAFBDN010000006.1"/>
</dbReference>
<gene>
    <name evidence="2" type="ORF">KAK10_05950</name>
</gene>
<dbReference type="PANTHER" id="PTHR43404:SF2">
    <property type="entry name" value="LIPOPOLYSACCHARIDE CHOLINEPHOSPHOTRANSFERASE LICD"/>
    <property type="match status" value="1"/>
</dbReference>
<dbReference type="InterPro" id="IPR052942">
    <property type="entry name" value="LPS_cholinephosphotransferase"/>
</dbReference>
<evidence type="ECO:0000259" key="1">
    <source>
        <dbReference type="Pfam" id="PF04991"/>
    </source>
</evidence>
<keyword evidence="3" id="KW-1185">Reference proteome</keyword>
<organism evidence="2 3">
    <name type="scientific">Periweissella beninensis</name>
    <dbReference type="NCBI Taxonomy" id="504936"/>
    <lineage>
        <taxon>Bacteria</taxon>
        <taxon>Bacillati</taxon>
        <taxon>Bacillota</taxon>
        <taxon>Bacilli</taxon>
        <taxon>Lactobacillales</taxon>
        <taxon>Lactobacillaceae</taxon>
        <taxon>Periweissella</taxon>
    </lineage>
</organism>
<accession>A0ABT0VJ63</accession>
<name>A0ABT0VJ63_9LACO</name>
<dbReference type="Proteomes" id="UP001057481">
    <property type="component" value="Unassembled WGS sequence"/>
</dbReference>
<feature type="domain" description="LicD/FKTN/FKRP nucleotidyltransferase" evidence="1">
    <location>
        <begin position="19"/>
        <end position="235"/>
    </location>
</feature>
<reference evidence="2" key="1">
    <citation type="submission" date="2021-04" db="EMBL/GenBank/DDBJ databases">
        <title>Taxonomic assessment of Weissella genus.</title>
        <authorList>
            <person name="Fanelli F."/>
            <person name="Chieffi D."/>
            <person name="Dell'Aquila A."/>
            <person name="Gyu-Sung C."/>
            <person name="Franz C.M.A.P."/>
            <person name="Fusco V."/>
        </authorList>
    </citation>
    <scope>NUCLEOTIDE SEQUENCE</scope>
    <source>
        <strain evidence="2">LMG 25373</strain>
    </source>
</reference>
<sequence>MNSMQEANLKLFQEIIILCEQYQIPYILLGGTLLGAVRHAGFIPWDDDMDIGFTRKNYEKFLDCAEKYFENTHYNVQRDGTDAIHFGFSRIVNTHFKIKAKDHSANNLFIDIFPLDQLPNKPKLAFNKFRFINIAINNRCKVALHQSVKRAIIANLIGLTTMFLSVKQLKKIRYNLMTKYQGNNTDKYYNLASPYQFGTEYFNGNELEKFKNARFEEVQIKIPVGAKSFLKRLYGEWQKEPSLAQRRTHLE</sequence>
<evidence type="ECO:0000313" key="2">
    <source>
        <dbReference type="EMBL" id="MCM2437449.1"/>
    </source>
</evidence>
<protein>
    <submittedName>
        <fullName evidence="2">LicD family protein</fullName>
    </submittedName>
</protein>
<dbReference type="Pfam" id="PF04991">
    <property type="entry name" value="LicD"/>
    <property type="match status" value="1"/>
</dbReference>
<dbReference type="EMBL" id="JAGMVS010000063">
    <property type="protein sequence ID" value="MCM2437449.1"/>
    <property type="molecule type" value="Genomic_DNA"/>
</dbReference>
<evidence type="ECO:0000313" key="3">
    <source>
        <dbReference type="Proteomes" id="UP001057481"/>
    </source>
</evidence>
<dbReference type="InterPro" id="IPR007074">
    <property type="entry name" value="LicD/FKTN/FKRP_NTP_transf"/>
</dbReference>
<proteinExistence type="predicted"/>
<dbReference type="PANTHER" id="PTHR43404">
    <property type="entry name" value="LIPOPOLYSACCHARIDE CHOLINEPHOSPHOTRANSFERASE LICD"/>
    <property type="match status" value="1"/>
</dbReference>
<comment type="caution">
    <text evidence="2">The sequence shown here is derived from an EMBL/GenBank/DDBJ whole genome shotgun (WGS) entry which is preliminary data.</text>
</comment>